<dbReference type="PANTHER" id="PTHR43394">
    <property type="entry name" value="ATP-DEPENDENT PERMEASE MDL1, MITOCHONDRIAL"/>
    <property type="match status" value="1"/>
</dbReference>
<proteinExistence type="predicted"/>
<dbReference type="InterPro" id="IPR039421">
    <property type="entry name" value="Type_1_exporter"/>
</dbReference>
<dbReference type="SUPFAM" id="SSF90123">
    <property type="entry name" value="ABC transporter transmembrane region"/>
    <property type="match status" value="1"/>
</dbReference>
<dbReference type="AlphaFoldDB" id="A0A6J7R7S9"/>
<keyword evidence="4 9" id="KW-0812">Transmembrane</keyword>
<dbReference type="Pfam" id="PF00664">
    <property type="entry name" value="ABC_membrane"/>
    <property type="match status" value="1"/>
</dbReference>
<feature type="transmembrane region" description="Helical" evidence="9">
    <location>
        <begin position="277"/>
        <end position="296"/>
    </location>
</feature>
<feature type="transmembrane region" description="Helical" evidence="9">
    <location>
        <begin position="51"/>
        <end position="77"/>
    </location>
</feature>
<evidence type="ECO:0000256" key="8">
    <source>
        <dbReference type="ARBA" id="ARBA00023136"/>
    </source>
</evidence>
<name>A0A6J7R7S9_9ZZZZ</name>
<dbReference type="EMBL" id="CAFBLT010000001">
    <property type="protein sequence ID" value="CAB4858891.1"/>
    <property type="molecule type" value="Genomic_DNA"/>
</dbReference>
<dbReference type="GO" id="GO:0016887">
    <property type="term" value="F:ATP hydrolysis activity"/>
    <property type="evidence" value="ECO:0007669"/>
    <property type="project" value="InterPro"/>
</dbReference>
<feature type="transmembrane region" description="Helical" evidence="9">
    <location>
        <begin position="89"/>
        <end position="109"/>
    </location>
</feature>
<evidence type="ECO:0000256" key="3">
    <source>
        <dbReference type="ARBA" id="ARBA00022475"/>
    </source>
</evidence>
<sequence>MSMGHGPSGRVPTGGVAGLRGLRRDRTVLGQKIKPGTAKRMLGFAKPYKKILIFFMVAVVAGSVVSAVNPLILRALIDKGILGKNNALVIQLALLVAGLAIVDAGLSLFERRISAMIGEFLIYDMRTKVFRHIQSMPVAFFSRTQTGALISRLNNDVLGAQQAFTDLLSNVIGNLVLVTIVLAAMFVLSWQITLVALILLPIFLFPARRVGQRLGAMMRQGYAVNAEMNVVMTERFNVAGAMLVKLYGRPEVEAAHFETQAGKVRDIGIAQATYSRIFFISLTLTASLATAFAYGFGGIEAINGTLQVGTVVALTAYLGRLYAPLTQLSTMQLDVMTTLVSFERLFEVLDLKPTVTEKPDAVSIPDGPVTVTFDHVDFAYPTAEDVSLASLESVAVLDQSESGQVINDVSFTIEPGTLTALVGPSGAGKTTLSALLARLYDVDEGSVSLNGCDVRDVTSDSLRDVLGVVTQDAHLFHDSLRANLVYARPDATEEELHQALEDAQIRKLVMSLPQGLDTVVGERGYRLSGGEKQRVALARLMLKAPRVVVLDEATAHLDAESELAVQQALENTLGGRTSLVIAHRLSTIRNAKEILVVDDGRIVERGDHATLLAKAGLYSVLYETQFADQETTNEI</sequence>
<evidence type="ECO:0000256" key="6">
    <source>
        <dbReference type="ARBA" id="ARBA00022840"/>
    </source>
</evidence>
<evidence type="ECO:0000259" key="10">
    <source>
        <dbReference type="PROSITE" id="PS50893"/>
    </source>
</evidence>
<dbReference type="InterPro" id="IPR036640">
    <property type="entry name" value="ABC1_TM_sf"/>
</dbReference>
<dbReference type="PROSITE" id="PS50893">
    <property type="entry name" value="ABC_TRANSPORTER_2"/>
    <property type="match status" value="1"/>
</dbReference>
<protein>
    <submittedName>
        <fullName evidence="13">Unannotated protein</fullName>
    </submittedName>
</protein>
<evidence type="ECO:0000256" key="2">
    <source>
        <dbReference type="ARBA" id="ARBA00022448"/>
    </source>
</evidence>
<dbReference type="Gene3D" id="3.40.50.300">
    <property type="entry name" value="P-loop containing nucleotide triphosphate hydrolases"/>
    <property type="match status" value="1"/>
</dbReference>
<dbReference type="GO" id="GO:0015421">
    <property type="term" value="F:ABC-type oligopeptide transporter activity"/>
    <property type="evidence" value="ECO:0007669"/>
    <property type="project" value="TreeGrafter"/>
</dbReference>
<reference evidence="13" key="1">
    <citation type="submission" date="2020-05" db="EMBL/GenBank/DDBJ databases">
        <authorList>
            <person name="Chiriac C."/>
            <person name="Salcher M."/>
            <person name="Ghai R."/>
            <person name="Kavagutti S V."/>
        </authorList>
    </citation>
    <scope>NUCLEOTIDE SEQUENCE</scope>
</reference>
<gene>
    <name evidence="12" type="ORF">UFOPK3427_00058</name>
    <name evidence="13" type="ORF">UFOPK4112_01139</name>
</gene>
<keyword evidence="7 9" id="KW-1133">Transmembrane helix</keyword>
<evidence type="ECO:0000256" key="1">
    <source>
        <dbReference type="ARBA" id="ARBA00004651"/>
    </source>
</evidence>
<dbReference type="InterPro" id="IPR003439">
    <property type="entry name" value="ABC_transporter-like_ATP-bd"/>
</dbReference>
<accession>A0A6J7R7S9</accession>
<evidence type="ECO:0000256" key="4">
    <source>
        <dbReference type="ARBA" id="ARBA00022692"/>
    </source>
</evidence>
<dbReference type="SUPFAM" id="SSF52540">
    <property type="entry name" value="P-loop containing nucleoside triphosphate hydrolases"/>
    <property type="match status" value="1"/>
</dbReference>
<feature type="domain" description="ABC transporter" evidence="10">
    <location>
        <begin position="389"/>
        <end position="624"/>
    </location>
</feature>
<evidence type="ECO:0000256" key="7">
    <source>
        <dbReference type="ARBA" id="ARBA00022989"/>
    </source>
</evidence>
<dbReference type="InterPro" id="IPR003593">
    <property type="entry name" value="AAA+_ATPase"/>
</dbReference>
<dbReference type="FunFam" id="3.40.50.300:FF:000221">
    <property type="entry name" value="Multidrug ABC transporter ATP-binding protein"/>
    <property type="match status" value="1"/>
</dbReference>
<dbReference type="InterPro" id="IPR011527">
    <property type="entry name" value="ABC1_TM_dom"/>
</dbReference>
<dbReference type="SMART" id="SM00382">
    <property type="entry name" value="AAA"/>
    <property type="match status" value="1"/>
</dbReference>
<organism evidence="13">
    <name type="scientific">freshwater metagenome</name>
    <dbReference type="NCBI Taxonomy" id="449393"/>
    <lineage>
        <taxon>unclassified sequences</taxon>
        <taxon>metagenomes</taxon>
        <taxon>ecological metagenomes</taxon>
    </lineage>
</organism>
<evidence type="ECO:0000256" key="5">
    <source>
        <dbReference type="ARBA" id="ARBA00022741"/>
    </source>
</evidence>
<feature type="transmembrane region" description="Helical" evidence="9">
    <location>
        <begin position="171"/>
        <end position="204"/>
    </location>
</feature>
<keyword evidence="5" id="KW-0547">Nucleotide-binding</keyword>
<dbReference type="Gene3D" id="1.20.1560.10">
    <property type="entry name" value="ABC transporter type 1, transmembrane domain"/>
    <property type="match status" value="1"/>
</dbReference>
<keyword evidence="6" id="KW-0067">ATP-binding</keyword>
<dbReference type="PROSITE" id="PS50929">
    <property type="entry name" value="ABC_TM1F"/>
    <property type="match status" value="1"/>
</dbReference>
<keyword evidence="3" id="KW-1003">Cell membrane</keyword>
<dbReference type="EMBL" id="CAFBPM010000010">
    <property type="protein sequence ID" value="CAB5024804.1"/>
    <property type="molecule type" value="Genomic_DNA"/>
</dbReference>
<dbReference type="InterPro" id="IPR027417">
    <property type="entry name" value="P-loop_NTPase"/>
</dbReference>
<keyword evidence="8 9" id="KW-0472">Membrane</keyword>
<dbReference type="GO" id="GO:0005886">
    <property type="term" value="C:plasma membrane"/>
    <property type="evidence" value="ECO:0007669"/>
    <property type="project" value="UniProtKB-SubCell"/>
</dbReference>
<comment type="subcellular location">
    <subcellularLocation>
        <location evidence="1">Cell membrane</location>
        <topology evidence="1">Multi-pass membrane protein</topology>
    </subcellularLocation>
</comment>
<dbReference type="CDD" id="cd18550">
    <property type="entry name" value="ABC_6TM_exporter_like"/>
    <property type="match status" value="1"/>
</dbReference>
<evidence type="ECO:0000313" key="12">
    <source>
        <dbReference type="EMBL" id="CAB4858891.1"/>
    </source>
</evidence>
<evidence type="ECO:0000259" key="11">
    <source>
        <dbReference type="PROSITE" id="PS50929"/>
    </source>
</evidence>
<dbReference type="PROSITE" id="PS00211">
    <property type="entry name" value="ABC_TRANSPORTER_1"/>
    <property type="match status" value="1"/>
</dbReference>
<dbReference type="Pfam" id="PF00005">
    <property type="entry name" value="ABC_tran"/>
    <property type="match status" value="1"/>
</dbReference>
<keyword evidence="2" id="KW-0813">Transport</keyword>
<dbReference type="GO" id="GO:0005524">
    <property type="term" value="F:ATP binding"/>
    <property type="evidence" value="ECO:0007669"/>
    <property type="project" value="UniProtKB-KW"/>
</dbReference>
<dbReference type="PANTHER" id="PTHR43394:SF1">
    <property type="entry name" value="ATP-BINDING CASSETTE SUB-FAMILY B MEMBER 10, MITOCHONDRIAL"/>
    <property type="match status" value="1"/>
</dbReference>
<feature type="domain" description="ABC transmembrane type-1" evidence="11">
    <location>
        <begin position="53"/>
        <end position="337"/>
    </location>
</feature>
<dbReference type="InterPro" id="IPR017871">
    <property type="entry name" value="ABC_transporter-like_CS"/>
</dbReference>
<evidence type="ECO:0000313" key="13">
    <source>
        <dbReference type="EMBL" id="CAB5024804.1"/>
    </source>
</evidence>
<evidence type="ECO:0000256" key="9">
    <source>
        <dbReference type="SAM" id="Phobius"/>
    </source>
</evidence>